<sequence length="81" mass="9335">MKLFCTCFKRKSFDDRSGKWRTLYFAPIQADVAHPVPDGYDWVFTFSAEVDTPAEFQPLVLAHAAKQKKGSLLVREIKKAW</sequence>
<organism evidence="1 2">
    <name type="scientific">Candidatus Magasanikbacteria bacterium CG10_big_fil_rev_8_21_14_0_10_42_10</name>
    <dbReference type="NCBI Taxonomy" id="1974649"/>
    <lineage>
        <taxon>Bacteria</taxon>
        <taxon>Candidatus Magasanikiibacteriota</taxon>
    </lineage>
</organism>
<protein>
    <submittedName>
        <fullName evidence="1">Uncharacterized protein</fullName>
    </submittedName>
</protein>
<evidence type="ECO:0000313" key="2">
    <source>
        <dbReference type="Proteomes" id="UP000231530"/>
    </source>
</evidence>
<dbReference type="Proteomes" id="UP000231530">
    <property type="component" value="Unassembled WGS sequence"/>
</dbReference>
<comment type="caution">
    <text evidence="1">The sequence shown here is derived from an EMBL/GenBank/DDBJ whole genome shotgun (WGS) entry which is preliminary data.</text>
</comment>
<name>A0A2H0TWQ5_9BACT</name>
<proteinExistence type="predicted"/>
<reference evidence="2" key="1">
    <citation type="submission" date="2017-09" db="EMBL/GenBank/DDBJ databases">
        <title>Depth-based differentiation of microbial function through sediment-hosted aquifers and enrichment of novel symbionts in the deep terrestrial subsurface.</title>
        <authorList>
            <person name="Probst A.J."/>
            <person name="Ladd B."/>
            <person name="Jarett J.K."/>
            <person name="Geller-Mcgrath D.E."/>
            <person name="Sieber C.M.K."/>
            <person name="Emerson J.B."/>
            <person name="Anantharaman K."/>
            <person name="Thomas B.C."/>
            <person name="Malmstrom R."/>
            <person name="Stieglmeier M."/>
            <person name="Klingl A."/>
            <person name="Woyke T."/>
            <person name="Ryan C.M."/>
            <person name="Banfield J.F."/>
        </authorList>
    </citation>
    <scope>NUCLEOTIDE SEQUENCE [LARGE SCALE GENOMIC DNA]</scope>
</reference>
<dbReference type="AlphaFoldDB" id="A0A2H0TWQ5"/>
<evidence type="ECO:0000313" key="1">
    <source>
        <dbReference type="EMBL" id="PIR76588.1"/>
    </source>
</evidence>
<gene>
    <name evidence="1" type="ORF">COU32_01280</name>
</gene>
<dbReference type="EMBL" id="PFBY01000017">
    <property type="protein sequence ID" value="PIR76588.1"/>
    <property type="molecule type" value="Genomic_DNA"/>
</dbReference>
<accession>A0A2H0TWQ5</accession>